<evidence type="ECO:0000313" key="8">
    <source>
        <dbReference type="EMBL" id="SCW01988.1"/>
    </source>
</evidence>
<feature type="domain" description="Tyrosine-protein phosphatase" evidence="6">
    <location>
        <begin position="198"/>
        <end position="338"/>
    </location>
</feature>
<evidence type="ECO:0000259" key="6">
    <source>
        <dbReference type="PROSITE" id="PS50054"/>
    </source>
</evidence>
<keyword evidence="9" id="KW-1185">Reference proteome</keyword>
<dbReference type="STRING" id="4955.A0A1G4MDR9"/>
<evidence type="ECO:0000313" key="9">
    <source>
        <dbReference type="Proteomes" id="UP000190831"/>
    </source>
</evidence>
<dbReference type="GO" id="GO:0005829">
    <property type="term" value="C:cytosol"/>
    <property type="evidence" value="ECO:0007669"/>
    <property type="project" value="TreeGrafter"/>
</dbReference>
<dbReference type="PANTHER" id="PTHR10159">
    <property type="entry name" value="DUAL SPECIFICITY PROTEIN PHOSPHATASE"/>
    <property type="match status" value="1"/>
</dbReference>
<dbReference type="SMART" id="SM00195">
    <property type="entry name" value="DSPc"/>
    <property type="match status" value="1"/>
</dbReference>
<reference evidence="9" key="1">
    <citation type="submission" date="2016-03" db="EMBL/GenBank/DDBJ databases">
        <authorList>
            <person name="Devillers H."/>
        </authorList>
    </citation>
    <scope>NUCLEOTIDE SEQUENCE [LARGE SCALE GENOMIC DNA]</scope>
</reference>
<dbReference type="GO" id="GO:0005634">
    <property type="term" value="C:nucleus"/>
    <property type="evidence" value="ECO:0007669"/>
    <property type="project" value="TreeGrafter"/>
</dbReference>
<dbReference type="PROSITE" id="PS50054">
    <property type="entry name" value="TYR_PHOSPHATASE_DUAL"/>
    <property type="match status" value="1"/>
</dbReference>
<dbReference type="PANTHER" id="PTHR10159:SF519">
    <property type="entry name" value="DUAL SPECIFICITY PROTEIN PHOSPHATASE MPK3"/>
    <property type="match status" value="1"/>
</dbReference>
<gene>
    <name evidence="8" type="ORF">LAFE_0E11672G</name>
</gene>
<keyword evidence="3" id="KW-0378">Hydrolase</keyword>
<evidence type="ECO:0000256" key="3">
    <source>
        <dbReference type="ARBA" id="ARBA00022801"/>
    </source>
</evidence>
<dbReference type="OrthoDB" id="426001at2759"/>
<evidence type="ECO:0000256" key="4">
    <source>
        <dbReference type="ARBA" id="ARBA00022912"/>
    </source>
</evidence>
<feature type="region of interest" description="Disordered" evidence="5">
    <location>
        <begin position="1"/>
        <end position="29"/>
    </location>
</feature>
<protein>
    <recommendedName>
        <fullName evidence="2">protein-tyrosine-phosphatase</fullName>
        <ecNumber evidence="2">3.1.3.48</ecNumber>
    </recommendedName>
</protein>
<dbReference type="Gene3D" id="3.90.190.10">
    <property type="entry name" value="Protein tyrosine phosphatase superfamily"/>
    <property type="match status" value="1"/>
</dbReference>
<dbReference type="EC" id="3.1.3.48" evidence="2"/>
<feature type="region of interest" description="Disordered" evidence="5">
    <location>
        <begin position="61"/>
        <end position="118"/>
    </location>
</feature>
<dbReference type="InterPro" id="IPR029021">
    <property type="entry name" value="Prot-tyrosine_phosphatase-like"/>
</dbReference>
<feature type="region of interest" description="Disordered" evidence="5">
    <location>
        <begin position="396"/>
        <end position="438"/>
    </location>
</feature>
<dbReference type="SUPFAM" id="SSF52799">
    <property type="entry name" value="(Phosphotyrosine protein) phosphatases II"/>
    <property type="match status" value="1"/>
</dbReference>
<evidence type="ECO:0000256" key="5">
    <source>
        <dbReference type="SAM" id="MobiDB-lite"/>
    </source>
</evidence>
<dbReference type="InterPro" id="IPR000340">
    <property type="entry name" value="Dual-sp_phosphatase_cat-dom"/>
</dbReference>
<comment type="similarity">
    <text evidence="1">Belongs to the protein-tyrosine phosphatase family. Non-receptor class dual specificity subfamily.</text>
</comment>
<keyword evidence="4" id="KW-0904">Protein phosphatase</keyword>
<dbReference type="GO" id="GO:0043409">
    <property type="term" value="P:negative regulation of MAPK cascade"/>
    <property type="evidence" value="ECO:0007669"/>
    <property type="project" value="TreeGrafter"/>
</dbReference>
<sequence>MIEGKRMAASPGKTVGDEETLSDSLRSRFNTSLQNRNTKKLLLKIEDSPTQKVVLAEETARGTARAQNMHDAQRLQRSATTGRKRKEVQIYTLSSVARPTTPSSYSTPNRESLPGLKRNKSLPLFLKTSVQSSLPSPQASESPRIRAQTISISTPGVPKVGGEARTWVYQKESLSSSSDDEGPYSFSDEFKDNAYPKGPLLVCGSNIFLYSEPTLEDVLKFDVVVNVAKEIPNFTSKLPSCKRKDYHHVNWTHTSKICDDLPYLTDIIHQADINNRKVLIHCQCGVSRSASLIVAYIMKYQDLSLNDAYNMLKGVAKDISPNMSLIFQLMEWNEKLRGKQHQTQTHMNIDETSDGLNNSICDNSSTSLAPIHISDIVSQQNVQDLSKLSLSSPNCSSISTENTPFTPNEFLGSDPSPASSTGSTKLSTCTKPTLSTPYSPILETFSQSPVEVVGKK</sequence>
<name>A0A1G4MDR9_LACFM</name>
<dbReference type="OMA" id="THTTKIC"/>
<accession>A0A1G4MDR9</accession>
<evidence type="ECO:0000259" key="7">
    <source>
        <dbReference type="PROSITE" id="PS50056"/>
    </source>
</evidence>
<evidence type="ECO:0000256" key="1">
    <source>
        <dbReference type="ARBA" id="ARBA00008601"/>
    </source>
</evidence>
<dbReference type="PROSITE" id="PS00383">
    <property type="entry name" value="TYR_PHOSPHATASE_1"/>
    <property type="match status" value="1"/>
</dbReference>
<dbReference type="InterPro" id="IPR016130">
    <property type="entry name" value="Tyr_Pase_AS"/>
</dbReference>
<feature type="compositionally biased region" description="Polar residues" evidence="5">
    <location>
        <begin position="91"/>
        <end position="110"/>
    </location>
</feature>
<dbReference type="PROSITE" id="PS50056">
    <property type="entry name" value="TYR_PHOSPHATASE_2"/>
    <property type="match status" value="1"/>
</dbReference>
<dbReference type="GO" id="GO:0008330">
    <property type="term" value="F:protein tyrosine/threonine phosphatase activity"/>
    <property type="evidence" value="ECO:0007669"/>
    <property type="project" value="TreeGrafter"/>
</dbReference>
<dbReference type="FunFam" id="3.90.190.10:FF:000094">
    <property type="entry name" value="Probable tyrosine-protein phosphatase"/>
    <property type="match status" value="1"/>
</dbReference>
<dbReference type="Proteomes" id="UP000190831">
    <property type="component" value="Chromosome E"/>
</dbReference>
<dbReference type="InterPro" id="IPR020422">
    <property type="entry name" value="TYR_PHOSPHATASE_DUAL_dom"/>
</dbReference>
<dbReference type="GO" id="GO:0033550">
    <property type="term" value="F:MAP kinase tyrosine phosphatase activity"/>
    <property type="evidence" value="ECO:0007669"/>
    <property type="project" value="TreeGrafter"/>
</dbReference>
<dbReference type="CDD" id="cd14521">
    <property type="entry name" value="DSP_fungal_SDP1-like"/>
    <property type="match status" value="1"/>
</dbReference>
<dbReference type="GO" id="GO:0017017">
    <property type="term" value="F:MAP kinase tyrosine/serine/threonine phosphatase activity"/>
    <property type="evidence" value="ECO:0007669"/>
    <property type="project" value="TreeGrafter"/>
</dbReference>
<evidence type="ECO:0000256" key="2">
    <source>
        <dbReference type="ARBA" id="ARBA00013064"/>
    </source>
</evidence>
<dbReference type="InterPro" id="IPR000387">
    <property type="entry name" value="Tyr_Pase_dom"/>
</dbReference>
<organism evidence="8 9">
    <name type="scientific">Lachancea fermentati</name>
    <name type="common">Zygosaccharomyces fermentati</name>
    <dbReference type="NCBI Taxonomy" id="4955"/>
    <lineage>
        <taxon>Eukaryota</taxon>
        <taxon>Fungi</taxon>
        <taxon>Dikarya</taxon>
        <taxon>Ascomycota</taxon>
        <taxon>Saccharomycotina</taxon>
        <taxon>Saccharomycetes</taxon>
        <taxon>Saccharomycetales</taxon>
        <taxon>Saccharomycetaceae</taxon>
        <taxon>Lachancea</taxon>
    </lineage>
</organism>
<dbReference type="Pfam" id="PF00782">
    <property type="entry name" value="DSPc"/>
    <property type="match status" value="1"/>
</dbReference>
<feature type="domain" description="Tyrosine specific protein phosphatases" evidence="7">
    <location>
        <begin position="259"/>
        <end position="313"/>
    </location>
</feature>
<proteinExistence type="inferred from homology"/>
<dbReference type="AlphaFoldDB" id="A0A1G4MDR9"/>
<dbReference type="EMBL" id="LT598488">
    <property type="protein sequence ID" value="SCW01988.1"/>
    <property type="molecule type" value="Genomic_DNA"/>
</dbReference>
<feature type="compositionally biased region" description="Polar residues" evidence="5">
    <location>
        <begin position="416"/>
        <end position="438"/>
    </location>
</feature>